<keyword evidence="6" id="KW-1185">Reference proteome</keyword>
<name>A0A317FXC5_BUTFI</name>
<organism evidence="5 6">
    <name type="scientific">Butyrivibrio fibrisolvens</name>
    <dbReference type="NCBI Taxonomy" id="831"/>
    <lineage>
        <taxon>Bacteria</taxon>
        <taxon>Bacillati</taxon>
        <taxon>Bacillota</taxon>
        <taxon>Clostridia</taxon>
        <taxon>Lachnospirales</taxon>
        <taxon>Lachnospiraceae</taxon>
        <taxon>Butyrivibrio</taxon>
    </lineage>
</organism>
<dbReference type="InterPro" id="IPR018060">
    <property type="entry name" value="HTH_AraC"/>
</dbReference>
<evidence type="ECO:0000313" key="6">
    <source>
        <dbReference type="Proteomes" id="UP000245488"/>
    </source>
</evidence>
<dbReference type="GO" id="GO:0043565">
    <property type="term" value="F:sequence-specific DNA binding"/>
    <property type="evidence" value="ECO:0007669"/>
    <property type="project" value="InterPro"/>
</dbReference>
<dbReference type="SUPFAM" id="SSF46689">
    <property type="entry name" value="Homeodomain-like"/>
    <property type="match status" value="2"/>
</dbReference>
<protein>
    <recommendedName>
        <fullName evidence="4">HTH araC/xylS-type domain-containing protein</fullName>
    </recommendedName>
</protein>
<dbReference type="PROSITE" id="PS01124">
    <property type="entry name" value="HTH_ARAC_FAMILY_2"/>
    <property type="match status" value="1"/>
</dbReference>
<proteinExistence type="predicted"/>
<accession>A0A317FXC5</accession>
<keyword evidence="2" id="KW-0238">DNA-binding</keyword>
<keyword evidence="1" id="KW-0805">Transcription regulation</keyword>
<evidence type="ECO:0000256" key="2">
    <source>
        <dbReference type="ARBA" id="ARBA00023125"/>
    </source>
</evidence>
<comment type="caution">
    <text evidence="5">The sequence shown here is derived from an EMBL/GenBank/DDBJ whole genome shotgun (WGS) entry which is preliminary data.</text>
</comment>
<evidence type="ECO:0000256" key="3">
    <source>
        <dbReference type="ARBA" id="ARBA00023163"/>
    </source>
</evidence>
<evidence type="ECO:0000259" key="4">
    <source>
        <dbReference type="PROSITE" id="PS01124"/>
    </source>
</evidence>
<dbReference type="PANTHER" id="PTHR43280">
    <property type="entry name" value="ARAC-FAMILY TRANSCRIPTIONAL REGULATOR"/>
    <property type="match status" value="1"/>
</dbReference>
<gene>
    <name evidence="5" type="ORF">CPT75_00395</name>
</gene>
<evidence type="ECO:0000256" key="1">
    <source>
        <dbReference type="ARBA" id="ARBA00023015"/>
    </source>
</evidence>
<keyword evidence="5" id="KW-0614">Plasmid</keyword>
<dbReference type="AlphaFoldDB" id="A0A317FXC5"/>
<dbReference type="GO" id="GO:0003700">
    <property type="term" value="F:DNA-binding transcription factor activity"/>
    <property type="evidence" value="ECO:0007669"/>
    <property type="project" value="InterPro"/>
</dbReference>
<dbReference type="RefSeq" id="WP_110074414.1">
    <property type="nucleotide sequence ID" value="NZ_CM009897.1"/>
</dbReference>
<dbReference type="Proteomes" id="UP000245488">
    <property type="component" value="Plasmid pINBov266"/>
</dbReference>
<keyword evidence="3" id="KW-0804">Transcription</keyword>
<dbReference type="EMBL" id="NXNG01000002">
    <property type="protein sequence ID" value="PWT25877.1"/>
    <property type="molecule type" value="Genomic_DNA"/>
</dbReference>
<evidence type="ECO:0000313" key="5">
    <source>
        <dbReference type="EMBL" id="PWT25877.1"/>
    </source>
</evidence>
<dbReference type="InterPro" id="IPR009057">
    <property type="entry name" value="Homeodomain-like_sf"/>
</dbReference>
<feature type="domain" description="HTH araC/xylS-type" evidence="4">
    <location>
        <begin position="298"/>
        <end position="396"/>
    </location>
</feature>
<sequence>MKNNTKDVISTLQIIYNSTFMPIHLFENGKCICSIPASELPEDFIIAYRNNLISSNRSLYYYSTKEFLLVGMIKRDTNDLDIIIGPVSTTALSEADIDSLIASYCLPVDYKNQIWDFYDRTPRFTMSQFLNIMALLNKELNGNIIDPFMYFGLTDTTKKQSVGKHHSHALIENKEHSQFHDTYFFEQQYYGYIERGDLDGLQQFIKQVPSFTEGRTSNDSLRQAKNIFISSTAIITRRAIAGGLDIETAYQLSDSYIQEAEKMSDQASILALNATAAIDFTSRVAEARIPKGMPEDIYLAIQFIANHVNQNVSVKEIAKHLNMDRTTLSKKFKRALGFNISSYIMRRKLEEAKSLLTYTDKTISEISEYLCFSTQSYFQNVFKAKYKMTPKEYRQNQKK</sequence>
<dbReference type="PANTHER" id="PTHR43280:SF34">
    <property type="entry name" value="ARAC-FAMILY TRANSCRIPTIONAL REGULATOR"/>
    <property type="match status" value="1"/>
</dbReference>
<dbReference type="Gene3D" id="1.10.10.60">
    <property type="entry name" value="Homeodomain-like"/>
    <property type="match status" value="2"/>
</dbReference>
<geneLocation type="plasmid" evidence="6">
    <name>pinbov266</name>
</geneLocation>
<reference evidence="5 6" key="1">
    <citation type="submission" date="2017-09" db="EMBL/GenBank/DDBJ databases">
        <title>High-quality draft genome sequence of Butyrivibrio fibrisolvens INBov1, isolated from cow rumen.</title>
        <authorList>
            <person name="Rodriguez Hernaez J."/>
            <person name="Rivarola M."/>
            <person name="Paniego N."/>
            <person name="Cravero S."/>
            <person name="Ceron Cucchi M."/>
            <person name="Martinez M.C."/>
        </authorList>
    </citation>
    <scope>NUCLEOTIDE SEQUENCE [LARGE SCALE GENOMIC DNA]</scope>
    <source>
        <strain evidence="5 6">INBov1</strain>
        <plasmid evidence="6">pinbov266</plasmid>
    </source>
</reference>
<dbReference type="Pfam" id="PF12833">
    <property type="entry name" value="HTH_18"/>
    <property type="match status" value="1"/>
</dbReference>
<dbReference type="SMART" id="SM00342">
    <property type="entry name" value="HTH_ARAC"/>
    <property type="match status" value="1"/>
</dbReference>